<dbReference type="EMBL" id="CP013002">
    <property type="protein sequence ID" value="ALL13947.1"/>
    <property type="molecule type" value="Genomic_DNA"/>
</dbReference>
<accession>A0A0P0P0E4</accession>
<gene>
    <name evidence="2" type="ORF">AQ619_11690</name>
</gene>
<dbReference type="RefSeq" id="WP_062147610.1">
    <property type="nucleotide sequence ID" value="NZ_CP013002.1"/>
</dbReference>
<dbReference type="OrthoDB" id="7187376at2"/>
<organism evidence="2 3">
    <name type="scientific">Caulobacter henricii</name>
    <dbReference type="NCBI Taxonomy" id="69395"/>
    <lineage>
        <taxon>Bacteria</taxon>
        <taxon>Pseudomonadati</taxon>
        <taxon>Pseudomonadota</taxon>
        <taxon>Alphaproteobacteria</taxon>
        <taxon>Caulobacterales</taxon>
        <taxon>Caulobacteraceae</taxon>
        <taxon>Caulobacter</taxon>
    </lineage>
</organism>
<dbReference type="AlphaFoldDB" id="A0A0P0P0E4"/>
<evidence type="ECO:0000313" key="3">
    <source>
        <dbReference type="Proteomes" id="UP000056905"/>
    </source>
</evidence>
<keyword evidence="3" id="KW-1185">Reference proteome</keyword>
<name>A0A0P0P0E4_9CAUL</name>
<keyword evidence="1" id="KW-0732">Signal</keyword>
<evidence type="ECO:0000313" key="2">
    <source>
        <dbReference type="EMBL" id="ALL13947.1"/>
    </source>
</evidence>
<proteinExistence type="predicted"/>
<protein>
    <recommendedName>
        <fullName evidence="4">Secreted protein</fullName>
    </recommendedName>
</protein>
<feature type="chain" id="PRO_5006052602" description="Secreted protein" evidence="1">
    <location>
        <begin position="26"/>
        <end position="283"/>
    </location>
</feature>
<dbReference type="Proteomes" id="UP000056905">
    <property type="component" value="Chromosome"/>
</dbReference>
<evidence type="ECO:0000256" key="1">
    <source>
        <dbReference type="SAM" id="SignalP"/>
    </source>
</evidence>
<feature type="signal peptide" evidence="1">
    <location>
        <begin position="1"/>
        <end position="25"/>
    </location>
</feature>
<reference evidence="2 3" key="1">
    <citation type="submission" date="2015-10" db="EMBL/GenBank/DDBJ databases">
        <title>Conservation of the essential genome among Caulobacter and Brevundimonas species.</title>
        <authorList>
            <person name="Scott D."/>
            <person name="Ely B."/>
        </authorList>
    </citation>
    <scope>NUCLEOTIDE SEQUENCE [LARGE SCALE GENOMIC DNA]</scope>
    <source>
        <strain evidence="2 3">CB4</strain>
    </source>
</reference>
<dbReference type="KEGG" id="chq:AQ619_11690"/>
<evidence type="ECO:0008006" key="4">
    <source>
        <dbReference type="Google" id="ProtNLM"/>
    </source>
</evidence>
<sequence length="283" mass="29453">MRGSVIIKGALVAAGLGVVATTATALSTQAPAPYDGTLTLAGGEAAIDPDAPIATARYGDAPRRPAAAVSEALPPSPIDLAGAVAPLAGGPAITAVAAPAQVTQIASAAEARPKPAIQTLAEPRQPVRTTTVAVADSRPPALSLSRSKAGRIPMVKVEDIDIQPFGSAYEPSTMQRLSVNASALMGKMSGVAQDPRRGRWVLFAASSGQALSWNVIRSSIDGWRGSGWSQERLTRFGTHQVGIGWRKNGKQLSLSATRRKLQAEAYSDRDMVYGLTLSIKPKR</sequence>